<evidence type="ECO:0000313" key="2">
    <source>
        <dbReference type="EMBL" id="ROR93327.1"/>
    </source>
</evidence>
<evidence type="ECO:0000256" key="1">
    <source>
        <dbReference type="SAM" id="SignalP"/>
    </source>
</evidence>
<sequence>MTRTTTRTLLALPLLAALGLAACGSNGSGGSASGRPSAGEIAKVLTAGSDVTNGSTMDQEMADCYAGILADSKLSDETLRALVDGDENYTPADEEAEGNALVEAFTQAAADCGTPS</sequence>
<feature type="signal peptide" evidence="1">
    <location>
        <begin position="1"/>
        <end position="21"/>
    </location>
</feature>
<dbReference type="PROSITE" id="PS51257">
    <property type="entry name" value="PROKAR_LIPOPROTEIN"/>
    <property type="match status" value="1"/>
</dbReference>
<dbReference type="EMBL" id="RKHQ01000002">
    <property type="protein sequence ID" value="ROR93327.1"/>
    <property type="molecule type" value="Genomic_DNA"/>
</dbReference>
<keyword evidence="3" id="KW-1185">Reference proteome</keyword>
<evidence type="ECO:0008006" key="4">
    <source>
        <dbReference type="Google" id="ProtNLM"/>
    </source>
</evidence>
<organism evidence="2 3">
    <name type="scientific">Salana multivorans</name>
    <dbReference type="NCBI Taxonomy" id="120377"/>
    <lineage>
        <taxon>Bacteria</taxon>
        <taxon>Bacillati</taxon>
        <taxon>Actinomycetota</taxon>
        <taxon>Actinomycetes</taxon>
        <taxon>Micrococcales</taxon>
        <taxon>Beutenbergiaceae</taxon>
        <taxon>Salana</taxon>
    </lineage>
</organism>
<dbReference type="Proteomes" id="UP000275356">
    <property type="component" value="Unassembled WGS sequence"/>
</dbReference>
<gene>
    <name evidence="2" type="ORF">EDD28_2739</name>
</gene>
<accession>A0A3N2D0N3</accession>
<reference evidence="2 3" key="1">
    <citation type="submission" date="2018-11" db="EMBL/GenBank/DDBJ databases">
        <title>Sequencing the genomes of 1000 actinobacteria strains.</title>
        <authorList>
            <person name="Klenk H.-P."/>
        </authorList>
    </citation>
    <scope>NUCLEOTIDE SEQUENCE [LARGE SCALE GENOMIC DNA]</scope>
    <source>
        <strain evidence="2 3">DSM 13521</strain>
    </source>
</reference>
<comment type="caution">
    <text evidence="2">The sequence shown here is derived from an EMBL/GenBank/DDBJ whole genome shotgun (WGS) entry which is preliminary data.</text>
</comment>
<name>A0A3N2D0N3_9MICO</name>
<dbReference type="RefSeq" id="WP_123740305.1">
    <property type="nucleotide sequence ID" value="NZ_RKHQ01000002.1"/>
</dbReference>
<keyword evidence="1" id="KW-0732">Signal</keyword>
<dbReference type="OrthoDB" id="5150050at2"/>
<protein>
    <recommendedName>
        <fullName evidence="4">DUF732 domain-containing protein</fullName>
    </recommendedName>
</protein>
<feature type="chain" id="PRO_5038895498" description="DUF732 domain-containing protein" evidence="1">
    <location>
        <begin position="22"/>
        <end position="116"/>
    </location>
</feature>
<evidence type="ECO:0000313" key="3">
    <source>
        <dbReference type="Proteomes" id="UP000275356"/>
    </source>
</evidence>
<dbReference type="AlphaFoldDB" id="A0A3N2D0N3"/>
<proteinExistence type="predicted"/>